<protein>
    <submittedName>
        <fullName evidence="2">Uncharacterized protein</fullName>
    </submittedName>
</protein>
<dbReference type="AlphaFoldDB" id="A0AAV7VLG5"/>
<feature type="region of interest" description="Disordered" evidence="1">
    <location>
        <begin position="83"/>
        <end position="103"/>
    </location>
</feature>
<comment type="caution">
    <text evidence="2">The sequence shown here is derived from an EMBL/GenBank/DDBJ whole genome shotgun (WGS) entry which is preliminary data.</text>
</comment>
<feature type="region of interest" description="Disordered" evidence="1">
    <location>
        <begin position="1"/>
        <end position="22"/>
    </location>
</feature>
<evidence type="ECO:0000256" key="1">
    <source>
        <dbReference type="SAM" id="MobiDB-lite"/>
    </source>
</evidence>
<keyword evidence="3" id="KW-1185">Reference proteome</keyword>
<name>A0AAV7VLG5_PLEWA</name>
<accession>A0AAV7VLG5</accession>
<dbReference type="EMBL" id="JANPWB010000003">
    <property type="protein sequence ID" value="KAJ1201030.1"/>
    <property type="molecule type" value="Genomic_DNA"/>
</dbReference>
<evidence type="ECO:0000313" key="2">
    <source>
        <dbReference type="EMBL" id="KAJ1201030.1"/>
    </source>
</evidence>
<gene>
    <name evidence="2" type="ORF">NDU88_004846</name>
</gene>
<proteinExistence type="predicted"/>
<sequence>MPVPALDELPPEGAGGIHRHSFSSLMQGKPPAILQYPLRPLGLAAVSSQCLLGPVHIASAASSGIVSPPTDPSLPLSAVLLRRKKGGGGRGNRGPRPSQGTLPRPRFLLLAPVAPPSHCSATRSGRRLDFSSHRVAGPGFRRGLAAPLRTQQSAQTSIRRYSDISFVQRMVRCYSAAQILHDLNVLVGPRQELRD</sequence>
<dbReference type="Proteomes" id="UP001066276">
    <property type="component" value="Chromosome 2_1"/>
</dbReference>
<reference evidence="2" key="1">
    <citation type="journal article" date="2022" name="bioRxiv">
        <title>Sequencing and chromosome-scale assembly of the giantPleurodeles waltlgenome.</title>
        <authorList>
            <person name="Brown T."/>
            <person name="Elewa A."/>
            <person name="Iarovenko S."/>
            <person name="Subramanian E."/>
            <person name="Araus A.J."/>
            <person name="Petzold A."/>
            <person name="Susuki M."/>
            <person name="Suzuki K.-i.T."/>
            <person name="Hayashi T."/>
            <person name="Toyoda A."/>
            <person name="Oliveira C."/>
            <person name="Osipova E."/>
            <person name="Leigh N.D."/>
            <person name="Simon A."/>
            <person name="Yun M.H."/>
        </authorList>
    </citation>
    <scope>NUCLEOTIDE SEQUENCE</scope>
    <source>
        <strain evidence="2">20211129_DDA</strain>
        <tissue evidence="2">Liver</tissue>
    </source>
</reference>
<evidence type="ECO:0000313" key="3">
    <source>
        <dbReference type="Proteomes" id="UP001066276"/>
    </source>
</evidence>
<organism evidence="2 3">
    <name type="scientific">Pleurodeles waltl</name>
    <name type="common">Iberian ribbed newt</name>
    <dbReference type="NCBI Taxonomy" id="8319"/>
    <lineage>
        <taxon>Eukaryota</taxon>
        <taxon>Metazoa</taxon>
        <taxon>Chordata</taxon>
        <taxon>Craniata</taxon>
        <taxon>Vertebrata</taxon>
        <taxon>Euteleostomi</taxon>
        <taxon>Amphibia</taxon>
        <taxon>Batrachia</taxon>
        <taxon>Caudata</taxon>
        <taxon>Salamandroidea</taxon>
        <taxon>Salamandridae</taxon>
        <taxon>Pleurodelinae</taxon>
        <taxon>Pleurodeles</taxon>
    </lineage>
</organism>